<dbReference type="InterPro" id="IPR053861">
    <property type="entry name" value="Phage_Mu_Gp45_N"/>
</dbReference>
<feature type="domain" description="Bacteriophage Mu Gp45 N-terminal" evidence="1">
    <location>
        <begin position="25"/>
        <end position="74"/>
    </location>
</feature>
<organism evidence="2 3">
    <name type="scientific">Acinetobacter tjernbergiae DSM 14971 = CIP 107465</name>
    <dbReference type="NCBI Taxonomy" id="1120928"/>
    <lineage>
        <taxon>Bacteria</taxon>
        <taxon>Pseudomonadati</taxon>
        <taxon>Pseudomonadota</taxon>
        <taxon>Gammaproteobacteria</taxon>
        <taxon>Moraxellales</taxon>
        <taxon>Moraxellaceae</taxon>
        <taxon>Acinetobacter</taxon>
    </lineage>
</organism>
<sequence>MSKISRAIGQVRQAFFGIIARAGYKAQITGNDGEVLDEMEIIQQVGFNSWIPEGSRVVIIPLLGKSSRSIIVGSTEAPVMITVSEGETCIYDQFGHQVLLHENGIKMVGDVEIIEGGLIVEKDIKSLAEISDKKSSMQNMREIYNSHTNGNTPAPTQQM</sequence>
<dbReference type="STRING" id="202955.GCA_000759995_03428"/>
<evidence type="ECO:0000259" key="1">
    <source>
        <dbReference type="Pfam" id="PF06890"/>
    </source>
</evidence>
<dbReference type="AlphaFoldDB" id="V2V9L2"/>
<evidence type="ECO:0000313" key="2">
    <source>
        <dbReference type="EMBL" id="ESK57551.1"/>
    </source>
</evidence>
<name>V2V9L2_9GAMM</name>
<protein>
    <recommendedName>
        <fullName evidence="1">Bacteriophage Mu Gp45 N-terminal domain-containing protein</fullName>
    </recommendedName>
</protein>
<dbReference type="Pfam" id="PF06890">
    <property type="entry name" value="Phage_Mu_Gp45"/>
    <property type="match status" value="1"/>
</dbReference>
<dbReference type="Proteomes" id="UP000017404">
    <property type="component" value="Unassembled WGS sequence"/>
</dbReference>
<reference evidence="2 3" key="1">
    <citation type="submission" date="2013-10" db="EMBL/GenBank/DDBJ databases">
        <title>The Genome Sequence of Acinetobacter tjernbergiae CIP107465.</title>
        <authorList>
            <consortium name="The Broad Institute Genomics Platform"/>
            <consortium name="The Broad Institute Genome Sequencing Center for Infectious Disease"/>
            <person name="Cerqueira G."/>
            <person name="Feldgarden M."/>
            <person name="Courvalin P."/>
            <person name="Grillot-Courvalin C."/>
            <person name="Clermont D."/>
            <person name="Rocha E."/>
            <person name="Yoon E.-J."/>
            <person name="Nemec A."/>
            <person name="Young S.K."/>
            <person name="Zeng Q."/>
            <person name="Gargeya S."/>
            <person name="Fitzgerald M."/>
            <person name="Abouelleil A."/>
            <person name="Alvarado L."/>
            <person name="Berlin A.M."/>
            <person name="Chapman S.B."/>
            <person name="Gainer-Dewar J."/>
            <person name="Goldberg J."/>
            <person name="Gnerre S."/>
            <person name="Griggs A."/>
            <person name="Gujja S."/>
            <person name="Hansen M."/>
            <person name="Howarth C."/>
            <person name="Imamovic A."/>
            <person name="Ireland A."/>
            <person name="Larimer J."/>
            <person name="McCowan C."/>
            <person name="Murphy C."/>
            <person name="Pearson M."/>
            <person name="Poon T.W."/>
            <person name="Priest M."/>
            <person name="Roberts A."/>
            <person name="Saif S."/>
            <person name="Shea T."/>
            <person name="Sykes S."/>
            <person name="Wortman J."/>
            <person name="Nusbaum C."/>
            <person name="Birren B."/>
        </authorList>
    </citation>
    <scope>NUCLEOTIDE SEQUENCE [LARGE SCALE GENOMIC DNA]</scope>
    <source>
        <strain evidence="2 3">CIP 107465</strain>
    </source>
</reference>
<dbReference type="OrthoDB" id="9802994at2"/>
<dbReference type="EMBL" id="AYEV01000001">
    <property type="protein sequence ID" value="ESK57551.1"/>
    <property type="molecule type" value="Genomic_DNA"/>
</dbReference>
<gene>
    <name evidence="2" type="ORF">F990_00087</name>
</gene>
<comment type="caution">
    <text evidence="2">The sequence shown here is derived from an EMBL/GenBank/DDBJ whole genome shotgun (WGS) entry which is preliminary data.</text>
</comment>
<dbReference type="eggNOG" id="COG4384">
    <property type="taxonomic scope" value="Bacteria"/>
</dbReference>
<proteinExistence type="predicted"/>
<keyword evidence="3" id="KW-1185">Reference proteome</keyword>
<dbReference type="PATRIC" id="fig|1120928.5.peg.89"/>
<accession>V2V9L2</accession>
<dbReference type="RefSeq" id="WP_018676962.1">
    <property type="nucleotide sequence ID" value="NZ_AYEV01000001.1"/>
</dbReference>
<evidence type="ECO:0000313" key="3">
    <source>
        <dbReference type="Proteomes" id="UP000017404"/>
    </source>
</evidence>